<dbReference type="Proteomes" id="UP000257109">
    <property type="component" value="Unassembled WGS sequence"/>
</dbReference>
<organism evidence="2 3">
    <name type="scientific">Mucuna pruriens</name>
    <name type="common">Velvet bean</name>
    <name type="synonym">Dolichos pruriens</name>
    <dbReference type="NCBI Taxonomy" id="157652"/>
    <lineage>
        <taxon>Eukaryota</taxon>
        <taxon>Viridiplantae</taxon>
        <taxon>Streptophyta</taxon>
        <taxon>Embryophyta</taxon>
        <taxon>Tracheophyta</taxon>
        <taxon>Spermatophyta</taxon>
        <taxon>Magnoliopsida</taxon>
        <taxon>eudicotyledons</taxon>
        <taxon>Gunneridae</taxon>
        <taxon>Pentapetalae</taxon>
        <taxon>rosids</taxon>
        <taxon>fabids</taxon>
        <taxon>Fabales</taxon>
        <taxon>Fabaceae</taxon>
        <taxon>Papilionoideae</taxon>
        <taxon>50 kb inversion clade</taxon>
        <taxon>NPAAA clade</taxon>
        <taxon>indigoferoid/millettioid clade</taxon>
        <taxon>Phaseoleae</taxon>
        <taxon>Mucuna</taxon>
    </lineage>
</organism>
<dbReference type="EMBL" id="QJKJ01000515">
    <property type="protein sequence ID" value="RDY12193.1"/>
    <property type="molecule type" value="Genomic_DNA"/>
</dbReference>
<reference evidence="2" key="1">
    <citation type="submission" date="2018-05" db="EMBL/GenBank/DDBJ databases">
        <title>Draft genome of Mucuna pruriens seed.</title>
        <authorList>
            <person name="Nnadi N.E."/>
            <person name="Vos R."/>
            <person name="Hasami M.H."/>
            <person name="Devisetty U.K."/>
            <person name="Aguiy J.C."/>
        </authorList>
    </citation>
    <scope>NUCLEOTIDE SEQUENCE [LARGE SCALE GENOMIC DNA]</scope>
    <source>
        <strain evidence="2">JCA_2017</strain>
    </source>
</reference>
<dbReference type="OrthoDB" id="1750920at2759"/>
<feature type="compositionally biased region" description="Polar residues" evidence="1">
    <location>
        <begin position="261"/>
        <end position="284"/>
    </location>
</feature>
<name>A0A371IAX5_MUCPR</name>
<comment type="caution">
    <text evidence="2">The sequence shown here is derived from an EMBL/GenBank/DDBJ whole genome shotgun (WGS) entry which is preliminary data.</text>
</comment>
<feature type="non-terminal residue" evidence="2">
    <location>
        <position position="1"/>
    </location>
</feature>
<gene>
    <name evidence="2" type="ORF">CR513_03052</name>
</gene>
<feature type="region of interest" description="Disordered" evidence="1">
    <location>
        <begin position="220"/>
        <end position="288"/>
    </location>
</feature>
<protein>
    <submittedName>
        <fullName evidence="2">Uncharacterized protein</fullName>
    </submittedName>
</protein>
<accession>A0A371IAX5</accession>
<proteinExistence type="predicted"/>
<evidence type="ECO:0000313" key="3">
    <source>
        <dbReference type="Proteomes" id="UP000257109"/>
    </source>
</evidence>
<dbReference type="AlphaFoldDB" id="A0A371IAX5"/>
<sequence>MNYTVQLKGSIHAYYDEFEALATMLESFVATKRASSQPTMCRPCTVERYEWVSKEVLTSRSNLSHSDMAMFVAKGSWLKKSSLGKFDLVHCSSKERVCHATLEDEDDFIYMYETAFIDLVKKAPFAMDNRPLPLYWRLSNKFKGLSIGQPLTSDKASLCLLDELPRGMSCRELVAASFFLQPITLLKGKMVNKREYDLSTLIKKLASVFKARLEAAEAEVAGAKEASTAPSNAARPKEEASEPRPTRPSPTDSAAAKRKATPSTKETAQNNGKAIAQPSSQPTSWVVPLPAATPMPKVAAPIGPTVAAPELPPNGLPCFVALSGVGSL</sequence>
<evidence type="ECO:0000313" key="2">
    <source>
        <dbReference type="EMBL" id="RDY12193.1"/>
    </source>
</evidence>
<feature type="compositionally biased region" description="Basic and acidic residues" evidence="1">
    <location>
        <begin position="235"/>
        <end position="245"/>
    </location>
</feature>
<evidence type="ECO:0000256" key="1">
    <source>
        <dbReference type="SAM" id="MobiDB-lite"/>
    </source>
</evidence>
<keyword evidence="3" id="KW-1185">Reference proteome</keyword>